<keyword evidence="3" id="KW-0547">Nucleotide-binding</keyword>
<evidence type="ECO:0000256" key="4">
    <source>
        <dbReference type="ARBA" id="ARBA00022777"/>
    </source>
</evidence>
<name>A0A2S3W3X4_9PROT</name>
<dbReference type="InterPro" id="IPR029056">
    <property type="entry name" value="Ribokinase-like"/>
</dbReference>
<reference evidence="7 8" key="1">
    <citation type="submission" date="2018-01" db="EMBL/GenBank/DDBJ databases">
        <title>Draft Genome Sequence of Komagataeibacter maltaceti LMG 1529, a Vinegar Producing Acetic Acid Bacterium Isolated from Malt Vinegar Brewery Acetifiers.</title>
        <authorList>
            <person name="Zhang Q."/>
            <person name="Hollensteiner J."/>
            <person name="Poehlein A."/>
            <person name="Daniel R."/>
        </authorList>
    </citation>
    <scope>NUCLEOTIDE SEQUENCE [LARGE SCALE GENOMIC DNA]</scope>
    <source>
        <strain evidence="7 8">LMG 1529</strain>
    </source>
</reference>
<evidence type="ECO:0000256" key="3">
    <source>
        <dbReference type="ARBA" id="ARBA00022741"/>
    </source>
</evidence>
<sequence>MSGVAILGYASMDHVLALEGPPALGRTTHVTRRDAAAWGRPGGAPYFVARAMAAAGVPHPAPVSWIGDDADGTAYRAAVARCGADDRGLAVIAGGRTPLTMMVYDPTGECMCLYDALEHDARAPIVTPAQADLIATARCVCLTVAPAQATRAALALCADTARVAWVAKHDVRALPDDLLRAVAGRADIIFFSETEGPLVRDALAAAAPRAGRMLVETHGPRGAVLETADGRTARPPVAALRVDDPCGAGDTLAGGMLAHLLAHPHDPPGALDAGIGAAFALLRSRQKESRDEPFNG</sequence>
<dbReference type="InterPro" id="IPR050306">
    <property type="entry name" value="PfkB_Carbo_kinase"/>
</dbReference>
<keyword evidence="5" id="KW-0067">ATP-binding</keyword>
<evidence type="ECO:0000313" key="7">
    <source>
        <dbReference type="EMBL" id="POF63572.1"/>
    </source>
</evidence>
<accession>A0A2S3W3X4</accession>
<dbReference type="Pfam" id="PF00294">
    <property type="entry name" value="PfkB"/>
    <property type="match status" value="1"/>
</dbReference>
<evidence type="ECO:0000256" key="5">
    <source>
        <dbReference type="ARBA" id="ARBA00022840"/>
    </source>
</evidence>
<dbReference type="Proteomes" id="UP000237344">
    <property type="component" value="Unassembled WGS sequence"/>
</dbReference>
<proteinExistence type="inferred from homology"/>
<dbReference type="AlphaFoldDB" id="A0A2S3W3X4"/>
<dbReference type="SUPFAM" id="SSF53613">
    <property type="entry name" value="Ribokinase-like"/>
    <property type="match status" value="1"/>
</dbReference>
<dbReference type="Gene3D" id="3.40.1190.20">
    <property type="match status" value="1"/>
</dbReference>
<gene>
    <name evidence="7" type="ORF">KMAL_07520</name>
</gene>
<dbReference type="PANTHER" id="PTHR43085:SF1">
    <property type="entry name" value="PSEUDOURIDINE KINASE-RELATED"/>
    <property type="match status" value="1"/>
</dbReference>
<dbReference type="GO" id="GO:0005524">
    <property type="term" value="F:ATP binding"/>
    <property type="evidence" value="ECO:0007669"/>
    <property type="project" value="UniProtKB-KW"/>
</dbReference>
<keyword evidence="2" id="KW-0808">Transferase</keyword>
<comment type="caution">
    <text evidence="7">The sequence shown here is derived from an EMBL/GenBank/DDBJ whole genome shotgun (WGS) entry which is preliminary data.</text>
</comment>
<evidence type="ECO:0000256" key="1">
    <source>
        <dbReference type="ARBA" id="ARBA00010688"/>
    </source>
</evidence>
<evidence type="ECO:0000259" key="6">
    <source>
        <dbReference type="Pfam" id="PF00294"/>
    </source>
</evidence>
<dbReference type="PANTHER" id="PTHR43085">
    <property type="entry name" value="HEXOKINASE FAMILY MEMBER"/>
    <property type="match status" value="1"/>
</dbReference>
<evidence type="ECO:0000256" key="2">
    <source>
        <dbReference type="ARBA" id="ARBA00022679"/>
    </source>
</evidence>
<feature type="domain" description="Carbohydrate kinase PfkB" evidence="6">
    <location>
        <begin position="3"/>
        <end position="275"/>
    </location>
</feature>
<keyword evidence="4" id="KW-0418">Kinase</keyword>
<dbReference type="GO" id="GO:0016301">
    <property type="term" value="F:kinase activity"/>
    <property type="evidence" value="ECO:0007669"/>
    <property type="project" value="UniProtKB-KW"/>
</dbReference>
<comment type="similarity">
    <text evidence="1">Belongs to the carbohydrate kinase PfkB family.</text>
</comment>
<dbReference type="InterPro" id="IPR011611">
    <property type="entry name" value="PfkB_dom"/>
</dbReference>
<dbReference type="OrthoDB" id="9775849at2"/>
<keyword evidence="8" id="KW-1185">Reference proteome</keyword>
<dbReference type="PROSITE" id="PS00584">
    <property type="entry name" value="PFKB_KINASES_2"/>
    <property type="match status" value="1"/>
</dbReference>
<dbReference type="RefSeq" id="WP_110094428.1">
    <property type="nucleotide sequence ID" value="NZ_NKUE01000013.1"/>
</dbReference>
<organism evidence="7 8">
    <name type="scientific">Novacetimonas maltaceti</name>
    <dbReference type="NCBI Taxonomy" id="1203393"/>
    <lineage>
        <taxon>Bacteria</taxon>
        <taxon>Pseudomonadati</taxon>
        <taxon>Pseudomonadota</taxon>
        <taxon>Alphaproteobacteria</taxon>
        <taxon>Acetobacterales</taxon>
        <taxon>Acetobacteraceae</taxon>
        <taxon>Novacetimonas</taxon>
    </lineage>
</organism>
<dbReference type="EMBL" id="POTC01000006">
    <property type="protein sequence ID" value="POF63572.1"/>
    <property type="molecule type" value="Genomic_DNA"/>
</dbReference>
<evidence type="ECO:0000313" key="8">
    <source>
        <dbReference type="Proteomes" id="UP000237344"/>
    </source>
</evidence>
<dbReference type="InterPro" id="IPR002173">
    <property type="entry name" value="Carboh/pur_kinase_PfkB_CS"/>
</dbReference>
<protein>
    <recommendedName>
        <fullName evidence="6">Carbohydrate kinase PfkB domain-containing protein</fullName>
    </recommendedName>
</protein>